<dbReference type="Proteomes" id="UP001172457">
    <property type="component" value="Chromosome 3"/>
</dbReference>
<gene>
    <name evidence="2" type="ORF">OSB04_011184</name>
</gene>
<organism evidence="2 3">
    <name type="scientific">Centaurea solstitialis</name>
    <name type="common">yellow star-thistle</name>
    <dbReference type="NCBI Taxonomy" id="347529"/>
    <lineage>
        <taxon>Eukaryota</taxon>
        <taxon>Viridiplantae</taxon>
        <taxon>Streptophyta</taxon>
        <taxon>Embryophyta</taxon>
        <taxon>Tracheophyta</taxon>
        <taxon>Spermatophyta</taxon>
        <taxon>Magnoliopsida</taxon>
        <taxon>eudicotyledons</taxon>
        <taxon>Gunneridae</taxon>
        <taxon>Pentapetalae</taxon>
        <taxon>asterids</taxon>
        <taxon>campanulids</taxon>
        <taxon>Asterales</taxon>
        <taxon>Asteraceae</taxon>
        <taxon>Carduoideae</taxon>
        <taxon>Cardueae</taxon>
        <taxon>Centaureinae</taxon>
        <taxon>Centaurea</taxon>
    </lineage>
</organism>
<feature type="region of interest" description="Disordered" evidence="1">
    <location>
        <begin position="472"/>
        <end position="514"/>
    </location>
</feature>
<name>A0AA38TKN8_9ASTR</name>
<keyword evidence="3" id="KW-1185">Reference proteome</keyword>
<evidence type="ECO:0000256" key="1">
    <source>
        <dbReference type="SAM" id="MobiDB-lite"/>
    </source>
</evidence>
<dbReference type="CDD" id="cd09272">
    <property type="entry name" value="RNase_HI_RT_Ty1"/>
    <property type="match status" value="1"/>
</dbReference>
<evidence type="ECO:0000313" key="2">
    <source>
        <dbReference type="EMBL" id="KAJ9556570.1"/>
    </source>
</evidence>
<dbReference type="AlphaFoldDB" id="A0AA38TKN8"/>
<dbReference type="EMBL" id="JARYMX010000003">
    <property type="protein sequence ID" value="KAJ9556570.1"/>
    <property type="molecule type" value="Genomic_DNA"/>
</dbReference>
<accession>A0AA38TKN8</accession>
<evidence type="ECO:0000313" key="3">
    <source>
        <dbReference type="Proteomes" id="UP001172457"/>
    </source>
</evidence>
<reference evidence="2" key="1">
    <citation type="submission" date="2023-03" db="EMBL/GenBank/DDBJ databases">
        <title>Chromosome-scale reference genome and RAD-based genetic map of yellow starthistle (Centaurea solstitialis) reveal putative structural variation and QTLs associated with invader traits.</title>
        <authorList>
            <person name="Reatini B."/>
            <person name="Cang F.A."/>
            <person name="Jiang Q."/>
            <person name="Mckibben M.T.W."/>
            <person name="Barker M.S."/>
            <person name="Rieseberg L.H."/>
            <person name="Dlugosch K.M."/>
        </authorList>
    </citation>
    <scope>NUCLEOTIDE SEQUENCE</scope>
    <source>
        <strain evidence="2">CAN-66</strain>
        <tissue evidence="2">Leaf</tissue>
    </source>
</reference>
<comment type="caution">
    <text evidence="2">The sequence shown here is derived from an EMBL/GenBank/DDBJ whole genome shotgun (WGS) entry which is preliminary data.</text>
</comment>
<sequence length="514" mass="58059">MQRIPIYCDSKSAIQITANPVQHSRTKHIDIRYHFIKDHVEKGNVELYFVESDYQLADLFTKPFDEKRHFFLLSKSELAQNPVETYQGLVLLLSETCSPGSVLKILKTTSSGTSFFPHSKTITVHVVFRFGKPDKSDSDYQVFRILLGSRFQAYLLRLGKHGITRMGFQEMADQPIAPTSPVGNAADRALIDPANILQIIQNNGYVDLANFTVQDDVVLEILRAHPLAYAMQATAQIPMIYLQQFWHSSRVENRDGVPTIIGRVDNTDLVITVEDLRRVLRLPTATPAAPFDPLVSGPELFSEVLALGVHTRPGQTLNGISQVTQGMLPPIWYSFFNILNRTLSSKTHGVDKASTQFWHVIHAVAYGRRIDFAQQLWADMITDVRAGPSRTRHTSIPWMRFFSLIIRDHMDRNREVRRRSSHLRFESLQIGRANKKNLRPGQIEMAIPENVLNMADRRAMSVRLYRVSVGLEDTSTDSSEPRSPAQDVQPVPSRRRASGTAGQSSSGELLAREC</sequence>
<protein>
    <submittedName>
        <fullName evidence="2">Uncharacterized protein</fullName>
    </submittedName>
</protein>
<proteinExistence type="predicted"/>